<dbReference type="AlphaFoldDB" id="A0A1Q2C8C4"/>
<feature type="transmembrane region" description="Helical" evidence="1">
    <location>
        <begin position="152"/>
        <end position="171"/>
    </location>
</feature>
<dbReference type="InterPro" id="IPR002656">
    <property type="entry name" value="Acyl_transf_3_dom"/>
</dbReference>
<dbReference type="Proteomes" id="UP000188159">
    <property type="component" value="Chromosome"/>
</dbReference>
<name>A0A1Q2C8C4_ANAHA</name>
<dbReference type="GO" id="GO:0016747">
    <property type="term" value="F:acyltransferase activity, transferring groups other than amino-acyl groups"/>
    <property type="evidence" value="ECO:0007669"/>
    <property type="project" value="InterPro"/>
</dbReference>
<feature type="transmembrane region" description="Helical" evidence="1">
    <location>
        <begin position="94"/>
        <end position="114"/>
    </location>
</feature>
<feature type="domain" description="Acyltransferase 3" evidence="2">
    <location>
        <begin position="8"/>
        <end position="197"/>
    </location>
</feature>
<feature type="transmembrane region" description="Helical" evidence="1">
    <location>
        <begin position="41"/>
        <end position="58"/>
    </location>
</feature>
<dbReference type="EMBL" id="CP012098">
    <property type="protein sequence ID" value="AQP39978.1"/>
    <property type="molecule type" value="Genomic_DNA"/>
</dbReference>
<evidence type="ECO:0000259" key="2">
    <source>
        <dbReference type="Pfam" id="PF01757"/>
    </source>
</evidence>
<keyword evidence="1" id="KW-0472">Membrane</keyword>
<proteinExistence type="predicted"/>
<dbReference type="Pfam" id="PF01757">
    <property type="entry name" value="Acyl_transf_3"/>
    <property type="match status" value="1"/>
</dbReference>
<evidence type="ECO:0000313" key="3">
    <source>
        <dbReference type="EMBL" id="AQP39978.1"/>
    </source>
</evidence>
<protein>
    <recommendedName>
        <fullName evidence="2">Acyltransferase 3 domain-containing protein</fullName>
    </recommendedName>
</protein>
<keyword evidence="1" id="KW-0812">Transmembrane</keyword>
<gene>
    <name evidence="3" type="ORF">DO83_10570</name>
</gene>
<feature type="transmembrane region" description="Helical" evidence="1">
    <location>
        <begin position="12"/>
        <end position="29"/>
    </location>
</feature>
<accession>A0A1Q2C8C4</accession>
<keyword evidence="1" id="KW-1133">Transmembrane helix</keyword>
<dbReference type="RefSeq" id="WP_077326819.1">
    <property type="nucleotide sequence ID" value="NZ_CP012098.1"/>
</dbReference>
<evidence type="ECO:0000256" key="1">
    <source>
        <dbReference type="SAM" id="Phobius"/>
    </source>
</evidence>
<reference evidence="3 4" key="1">
    <citation type="journal article" date="2016" name="Sci. Rep.">
        <title>Accelerated dysbiosis of gut microbiota during aggravation of DSS-induced colitis by a butyrate-producing bacterium.</title>
        <authorList>
            <person name="Zhang Q."/>
            <person name="Wu Y."/>
            <person name="Wang J."/>
            <person name="Wu G."/>
            <person name="Long W."/>
            <person name="Xue Z."/>
            <person name="Wang L."/>
            <person name="Zhang X."/>
            <person name="Pang X."/>
            <person name="Zhao Y."/>
            <person name="Zhao L."/>
            <person name="Zhang C."/>
        </authorList>
    </citation>
    <scope>NUCLEOTIDE SEQUENCE [LARGE SCALE GENOMIC DNA]</scope>
    <source>
        <strain evidence="3 4">BPB5</strain>
    </source>
</reference>
<feature type="transmembrane region" description="Helical" evidence="1">
    <location>
        <begin position="120"/>
        <end position="140"/>
    </location>
</feature>
<organism evidence="3 4">
    <name type="scientific">Anaerostipes hadrus</name>
    <dbReference type="NCBI Taxonomy" id="649756"/>
    <lineage>
        <taxon>Bacteria</taxon>
        <taxon>Bacillati</taxon>
        <taxon>Bacillota</taxon>
        <taxon>Clostridia</taxon>
        <taxon>Lachnospirales</taxon>
        <taxon>Lachnospiraceae</taxon>
        <taxon>Anaerostipes</taxon>
    </lineage>
</organism>
<feature type="transmembrane region" description="Helical" evidence="1">
    <location>
        <begin position="177"/>
        <end position="198"/>
    </location>
</feature>
<sequence length="214" mass="24890">MHVGVLGADHTWFMTTLMICYILTPLIEKIWKRIQYKKTKWGILVGLFIVPFIMAYLLPNYIFFITYHVCFYAIVYYVGSNWERLGKSTNKSAVIYFIVMCLAFATRFIGRVMIDGTKLYNLVIVNYTHYVAAAYIFMLFSIIFSKVKMLKIVQLVEGISFEIYLCHYMFIVGPVSVMYITGNWIINSIIALLFAVILHKLSKGIRKILRVHST</sequence>
<evidence type="ECO:0000313" key="4">
    <source>
        <dbReference type="Proteomes" id="UP000188159"/>
    </source>
</evidence>
<feature type="transmembrane region" description="Helical" evidence="1">
    <location>
        <begin position="64"/>
        <end position="82"/>
    </location>
</feature>